<accession>A0A4R1EP11</accession>
<dbReference type="SUPFAM" id="SSF49344">
    <property type="entry name" value="CBD9-like"/>
    <property type="match status" value="1"/>
</dbReference>
<dbReference type="GO" id="GO:0016052">
    <property type="term" value="P:carbohydrate catabolic process"/>
    <property type="evidence" value="ECO:0007669"/>
    <property type="project" value="InterPro"/>
</dbReference>
<dbReference type="AlphaFoldDB" id="A0A4R1EP11"/>
<comment type="caution">
    <text evidence="3">The sequence shown here is derived from an EMBL/GenBank/DDBJ whole genome shotgun (WGS) entry which is preliminary data.</text>
</comment>
<dbReference type="CDD" id="cd09619">
    <property type="entry name" value="CBM9_like_4"/>
    <property type="match status" value="1"/>
</dbReference>
<name>A0A4R1EP11_9GAMM</name>
<proteinExistence type="predicted"/>
<evidence type="ECO:0000313" key="4">
    <source>
        <dbReference type="Proteomes" id="UP000294887"/>
    </source>
</evidence>
<keyword evidence="4" id="KW-1185">Reference proteome</keyword>
<evidence type="ECO:0000313" key="3">
    <source>
        <dbReference type="EMBL" id="TCJ83007.1"/>
    </source>
</evidence>
<dbReference type="InterPro" id="IPR010502">
    <property type="entry name" value="Carb-bd_dom_fam9"/>
</dbReference>
<dbReference type="GO" id="GO:0004553">
    <property type="term" value="F:hydrolase activity, hydrolyzing O-glycosyl compounds"/>
    <property type="evidence" value="ECO:0007669"/>
    <property type="project" value="InterPro"/>
</dbReference>
<feature type="domain" description="Carbohydrate-binding" evidence="2">
    <location>
        <begin position="593"/>
        <end position="763"/>
    </location>
</feature>
<dbReference type="Pfam" id="PF06452">
    <property type="entry name" value="CBM9_1"/>
    <property type="match status" value="1"/>
</dbReference>
<reference evidence="3 4" key="1">
    <citation type="submission" date="2019-03" db="EMBL/GenBank/DDBJ databases">
        <title>Genomic Encyclopedia of Type Strains, Phase IV (KMG-IV): sequencing the most valuable type-strain genomes for metagenomic binning, comparative biology and taxonomic classification.</title>
        <authorList>
            <person name="Goeker M."/>
        </authorList>
    </citation>
    <scope>NUCLEOTIDE SEQUENCE [LARGE SCALE GENOMIC DNA]</scope>
    <source>
        <strain evidence="3 4">DSM 24830</strain>
    </source>
</reference>
<evidence type="ECO:0000256" key="1">
    <source>
        <dbReference type="SAM" id="MobiDB-lite"/>
    </source>
</evidence>
<dbReference type="Gene3D" id="2.60.40.1190">
    <property type="match status" value="1"/>
</dbReference>
<organism evidence="3 4">
    <name type="scientific">Cocleimonas flava</name>
    <dbReference type="NCBI Taxonomy" id="634765"/>
    <lineage>
        <taxon>Bacteria</taxon>
        <taxon>Pseudomonadati</taxon>
        <taxon>Pseudomonadota</taxon>
        <taxon>Gammaproteobacteria</taxon>
        <taxon>Thiotrichales</taxon>
        <taxon>Thiotrichaceae</taxon>
        <taxon>Cocleimonas</taxon>
    </lineage>
</organism>
<gene>
    <name evidence="3" type="ORF">EV695_3745</name>
</gene>
<dbReference type="Proteomes" id="UP000294887">
    <property type="component" value="Unassembled WGS sequence"/>
</dbReference>
<sequence length="786" mass="88985">MALLLSSGISNDAQASPFNQNSPLGMNTNEALEVDASLPFADIFRLALPFNEARPWFTKGNVSFDKDGWPKNLNGGQAGTRFLSHIPIEALPKGEYTVLYQGEGKINYGASAKVVKRSPGKDIIKLVPMKQPNEMYPTATATLFIKESNPKNYIRNIRIMMPGGICRNDPFKRVTAARQCANNSYQSFADNHNQVMFNPDFLNFMKDFKVVRFMNMSGVTRNNIRSWNDRPTLQKATWGGKEGVRGVPIEVMIQLANILDVDPWFNIPHNADNVFINRFAQTVKQQLKPNLRVYLEYTNEAWNNIFVPQAEHMKQTGYKLKLDKDRNIAGSKYYSMQSVNIFKMWERVFGGTDRLVRVMGGMTTNTKLTETLLGFQNAYKHVDAIAVAPYFHFSQDKMAGIKSVNDVFTTLNARDNRYSIRNTLDFVKKQMQVTKGFGVDLIAYEGGQHLVHHKTHSMTQGATPHLYKANKDKRMAAAYYQLLAGWKKLGGKLFIPFSAPRPSTWHGSWGIKEHIAETPAQAPKYRSLLGFSHGNPCWWESCRGGKIVRHQKPTIIAKHLVSGKQDESSAKYVAIQKQPPGQRTLHQAKAEFIGTVIQGTIENPRDLTARWRANWDDNNLYVWVGIIDEVHVSDSKESWADDSIEIYIDADASRGETYDQFNDFHLSFSLGKSEITAGSTTPLDRLKDIKYTTRQLPTGYQLEAAIPWSTLNIQPSAEHAIGFDIQINDDDNGDARDAKISWNATIDQAWKNPRVFGQLILQDKNQRFAKTDDDSPMDKKAFQYPQ</sequence>
<dbReference type="EMBL" id="SMFQ01000005">
    <property type="protein sequence ID" value="TCJ83007.1"/>
    <property type="molecule type" value="Genomic_DNA"/>
</dbReference>
<protein>
    <submittedName>
        <fullName evidence="3">Carbohydrate binding protein with CBM9 domain</fullName>
    </submittedName>
</protein>
<evidence type="ECO:0000259" key="2">
    <source>
        <dbReference type="Pfam" id="PF06452"/>
    </source>
</evidence>
<dbReference type="GO" id="GO:0030246">
    <property type="term" value="F:carbohydrate binding"/>
    <property type="evidence" value="ECO:0007669"/>
    <property type="project" value="InterPro"/>
</dbReference>
<feature type="region of interest" description="Disordered" evidence="1">
    <location>
        <begin position="767"/>
        <end position="786"/>
    </location>
</feature>